<dbReference type="EMBL" id="ACFC01000015">
    <property type="protein sequence ID" value="EEE04504.1"/>
    <property type="molecule type" value="Genomic_DNA"/>
</dbReference>
<protein>
    <submittedName>
        <fullName evidence="1">Uncharacterized protein</fullName>
    </submittedName>
</protein>
<proteinExistence type="predicted"/>
<evidence type="ECO:0000313" key="2">
    <source>
        <dbReference type="Proteomes" id="UP000004535"/>
    </source>
</evidence>
<gene>
    <name evidence="1" type="ORF">BURMUCGD2_3227</name>
</gene>
<sequence length="42" mass="4438">MVPEQFLSAARLGKPSVRRTESKFALVPAAGARQGVARSPAE</sequence>
<comment type="caution">
    <text evidence="1">The sequence shown here is derived from an EMBL/GenBank/DDBJ whole genome shotgun (WGS) entry which is preliminary data.</text>
</comment>
<evidence type="ECO:0000313" key="1">
    <source>
        <dbReference type="EMBL" id="EEE04504.1"/>
    </source>
</evidence>
<name>B9BXS4_9BURK</name>
<organism evidence="1 2">
    <name type="scientific">Burkholderia multivorans CGD2</name>
    <dbReference type="NCBI Taxonomy" id="513052"/>
    <lineage>
        <taxon>Bacteria</taxon>
        <taxon>Pseudomonadati</taxon>
        <taxon>Pseudomonadota</taxon>
        <taxon>Betaproteobacteria</taxon>
        <taxon>Burkholderiales</taxon>
        <taxon>Burkholderiaceae</taxon>
        <taxon>Burkholderia</taxon>
        <taxon>Burkholderia cepacia complex</taxon>
    </lineage>
</organism>
<reference evidence="1 2" key="1">
    <citation type="journal article" date="2012" name="J. Bacteriol.">
        <title>Draft Genome Sequence Determination for Cystic Fibrosis and Chronic Granulomatous Disease Burkholderia multivorans Isolates.</title>
        <authorList>
            <person name="Varga J.J."/>
            <person name="Losada L."/>
            <person name="Zelazny A.M."/>
            <person name="Brinkac L."/>
            <person name="Harkins D."/>
            <person name="Radune D."/>
            <person name="Hostetler J."/>
            <person name="Sampaio E.P."/>
            <person name="Ronning C.M."/>
            <person name="Nierman W.C."/>
            <person name="Greenberg D.E."/>
            <person name="Holland S.M."/>
            <person name="Goldberg J.B."/>
        </authorList>
    </citation>
    <scope>NUCLEOTIDE SEQUENCE [LARGE SCALE GENOMIC DNA]</scope>
    <source>
        <strain evidence="1 2">CGD2</strain>
    </source>
</reference>
<dbReference type="AlphaFoldDB" id="B9BXS4"/>
<accession>B9BXS4</accession>
<dbReference type="Proteomes" id="UP000004535">
    <property type="component" value="Unassembled WGS sequence"/>
</dbReference>